<reference evidence="2" key="1">
    <citation type="submission" date="2018-02" db="EMBL/GenBank/DDBJ databases">
        <title>Draft genome sequencing of Rhodococcus opacus KU647198.</title>
        <authorList>
            <person name="Zheng B.-X."/>
        </authorList>
    </citation>
    <scope>NUCLEOTIDE SEQUENCE [LARGE SCALE GENOMIC DNA]</scope>
    <source>
        <strain evidence="2">04-OD7</strain>
    </source>
</reference>
<protein>
    <recommendedName>
        <fullName evidence="3">DUF3263 domain-containing protein</fullName>
    </recommendedName>
</protein>
<evidence type="ECO:0008006" key="3">
    <source>
        <dbReference type="Google" id="ProtNLM"/>
    </source>
</evidence>
<gene>
    <name evidence="1" type="ORF">C5613_43535</name>
</gene>
<organism evidence="1 2">
    <name type="scientific">Rhodococcus opacus</name>
    <name type="common">Nocardia opaca</name>
    <dbReference type="NCBI Taxonomy" id="37919"/>
    <lineage>
        <taxon>Bacteria</taxon>
        <taxon>Bacillati</taxon>
        <taxon>Actinomycetota</taxon>
        <taxon>Actinomycetes</taxon>
        <taxon>Mycobacteriales</taxon>
        <taxon>Nocardiaceae</taxon>
        <taxon>Rhodococcus</taxon>
    </lineage>
</organism>
<dbReference type="RefSeq" id="WP_105423987.1">
    <property type="nucleotide sequence ID" value="NZ_PUIO01000120.1"/>
</dbReference>
<dbReference type="InterPro" id="IPR021678">
    <property type="entry name" value="DUF3263"/>
</dbReference>
<comment type="caution">
    <text evidence="1">The sequence shown here is derived from an EMBL/GenBank/DDBJ whole genome shotgun (WGS) entry which is preliminary data.</text>
</comment>
<dbReference type="AlphaFoldDB" id="A0A2S8I8V6"/>
<sequence>MNDSIIEDARILEYARQWLPYGGGNSGDLMVEFGMTPACYVARLGKILDGLAARHLEPHVRIRLREFIANYAHRAR</sequence>
<evidence type="ECO:0000313" key="2">
    <source>
        <dbReference type="Proteomes" id="UP000239290"/>
    </source>
</evidence>
<name>A0A2S8I8V6_RHOOP</name>
<dbReference type="EMBL" id="PUIO01000120">
    <property type="protein sequence ID" value="PQP11145.1"/>
    <property type="molecule type" value="Genomic_DNA"/>
</dbReference>
<dbReference type="Pfam" id="PF11662">
    <property type="entry name" value="DUF3263"/>
    <property type="match status" value="1"/>
</dbReference>
<accession>A0A2S8I8V6</accession>
<evidence type="ECO:0000313" key="1">
    <source>
        <dbReference type="EMBL" id="PQP11145.1"/>
    </source>
</evidence>
<proteinExistence type="predicted"/>
<dbReference type="Proteomes" id="UP000239290">
    <property type="component" value="Unassembled WGS sequence"/>
</dbReference>